<dbReference type="GO" id="GO:0000287">
    <property type="term" value="F:magnesium ion binding"/>
    <property type="evidence" value="ECO:0007669"/>
    <property type="project" value="UniProtKB-UniRule"/>
</dbReference>
<feature type="binding site" evidence="11">
    <location>
        <position position="176"/>
    </location>
    <ligand>
        <name>Mg(2+)</name>
        <dbReference type="ChEBI" id="CHEBI:18420"/>
        <label>2</label>
    </ligand>
</feature>
<dbReference type="InterPro" id="IPR006086">
    <property type="entry name" value="XPG-I_dom"/>
</dbReference>
<dbReference type="SUPFAM" id="SSF47807">
    <property type="entry name" value="5' to 3' exonuclease, C-terminal subdomain"/>
    <property type="match status" value="1"/>
</dbReference>
<gene>
    <name evidence="11" type="primary">fen</name>
    <name evidence="15" type="ORF">EYH45_00235</name>
</gene>
<dbReference type="CDD" id="cd09867">
    <property type="entry name" value="PIN_FEN1"/>
    <property type="match status" value="1"/>
</dbReference>
<sequence>MGVKIGEIIPESAVEKISLETLSGKVIALDAFNILYQFLATIRGPDGKPLMDRRGRVTSHLNGLFFRTINFLEKGIKPVYVFDGRPPEEKRATVEKRMEAREEARRMYEQALEAGELEEARKYAQRAATLEQYMVESSVQLLEAMNIPYVKAPSEGEAQAAYMAVKGDAYASGSQDMDSLLFGSPRLVRNLSIVGRRKLPGRKEYVEVEPEIIYLEKTLKGLGITREQLVDIALLIGTDYSPQVRGIGPKTALKLVKQYGSIEKVVELERITLGFEPERIRERFLKPNVTGDYRVEFGEPDEERVIDLLCGEYDFSRERVQKALRELDKAVKQMRGRTSLDAFLQG</sequence>
<keyword evidence="5 11" id="KW-0227">DNA damage</keyword>
<feature type="domain" description="XPG N-terminal" evidence="14">
    <location>
        <begin position="1"/>
        <end position="104"/>
    </location>
</feature>
<name>A0A832ZU09_CALS0</name>
<keyword evidence="1 11" id="KW-0235">DNA replication</keyword>
<feature type="domain" description="5'-3' exonuclease" evidence="12">
    <location>
        <begin position="24"/>
        <end position="307"/>
    </location>
</feature>
<dbReference type="CDD" id="cd09903">
    <property type="entry name" value="H3TH_FEN1-Arc"/>
    <property type="match status" value="1"/>
</dbReference>
<evidence type="ECO:0000256" key="9">
    <source>
        <dbReference type="ARBA" id="ARBA00023204"/>
    </source>
</evidence>
<dbReference type="GO" id="GO:0003677">
    <property type="term" value="F:DNA binding"/>
    <property type="evidence" value="ECO:0007669"/>
    <property type="project" value="UniProtKB-UniRule"/>
</dbReference>
<dbReference type="FunFam" id="3.40.50.1010:FF:000016">
    <property type="entry name" value="Flap endonuclease 1"/>
    <property type="match status" value="1"/>
</dbReference>
<comment type="caution">
    <text evidence="15">The sequence shown here is derived from an EMBL/GenBank/DDBJ whole genome shotgun (WGS) entry which is preliminary data.</text>
</comment>
<dbReference type="InterPro" id="IPR008918">
    <property type="entry name" value="HhH2"/>
</dbReference>
<keyword evidence="9 11" id="KW-0234">DNA repair</keyword>
<evidence type="ECO:0000256" key="2">
    <source>
        <dbReference type="ARBA" id="ARBA00022722"/>
    </source>
</evidence>
<evidence type="ECO:0000256" key="10">
    <source>
        <dbReference type="ARBA" id="ARBA00024702"/>
    </source>
</evidence>
<dbReference type="SMART" id="SM00279">
    <property type="entry name" value="HhH2"/>
    <property type="match status" value="1"/>
</dbReference>
<feature type="binding site" evidence="11">
    <location>
        <position position="239"/>
    </location>
    <ligand>
        <name>Mg(2+)</name>
        <dbReference type="ChEBI" id="CHEBI:18420"/>
        <label>2</label>
    </ligand>
</feature>
<keyword evidence="3 11" id="KW-0479">Metal-binding</keyword>
<dbReference type="GO" id="GO:0017108">
    <property type="term" value="F:5'-flap endonuclease activity"/>
    <property type="evidence" value="ECO:0007669"/>
    <property type="project" value="UniProtKB-UniRule"/>
</dbReference>
<evidence type="ECO:0000256" key="7">
    <source>
        <dbReference type="ARBA" id="ARBA00022839"/>
    </source>
</evidence>
<comment type="similarity">
    <text evidence="11">Belongs to the XPG/RAD2 endonuclease family. FEN1 subfamily.</text>
</comment>
<organism evidence="15 16">
    <name type="scientific">Caldiarchaeum subterraneum</name>
    <dbReference type="NCBI Taxonomy" id="311458"/>
    <lineage>
        <taxon>Archaea</taxon>
        <taxon>Nitrososphaerota</taxon>
        <taxon>Candidatus Caldarchaeales</taxon>
        <taxon>Candidatus Caldarchaeaceae</taxon>
        <taxon>Candidatus Caldarchaeum</taxon>
    </lineage>
</organism>
<evidence type="ECO:0000256" key="5">
    <source>
        <dbReference type="ARBA" id="ARBA00022763"/>
    </source>
</evidence>
<dbReference type="EMBL" id="DQVM01000006">
    <property type="protein sequence ID" value="HIQ28973.1"/>
    <property type="molecule type" value="Genomic_DNA"/>
</dbReference>
<accession>A0A832ZU09</accession>
<dbReference type="InterPro" id="IPR019973">
    <property type="entry name" value="Flap_endonuc_arc"/>
</dbReference>
<reference evidence="15" key="1">
    <citation type="journal article" date="2020" name="ISME J.">
        <title>Gammaproteobacteria mediating utilization of methyl-, sulfur- and petroleum organic compounds in deep ocean hydrothermal plumes.</title>
        <authorList>
            <person name="Zhou Z."/>
            <person name="Liu Y."/>
            <person name="Pan J."/>
            <person name="Cron B.R."/>
            <person name="Toner B.M."/>
            <person name="Anantharaman K."/>
            <person name="Breier J.A."/>
            <person name="Dick G.J."/>
            <person name="Li M."/>
        </authorList>
    </citation>
    <scope>NUCLEOTIDE SEQUENCE</scope>
    <source>
        <strain evidence="15">SZUA-1515</strain>
    </source>
</reference>
<keyword evidence="4 11" id="KW-0255">Endonuclease</keyword>
<dbReference type="Pfam" id="PF00752">
    <property type="entry name" value="XPG_N"/>
    <property type="match status" value="1"/>
</dbReference>
<comment type="function">
    <text evidence="11">Structure-specific nuclease with 5'-flap endonuclease and 5'-3' exonuclease activities involved in DNA replication and repair. During DNA replication, cleaves the 5'-overhanging flap structure that is generated by displacement synthesis when DNA polymerase encounters the 5'-end of a downstream Okazaki fragment. Binds the unpaired 3'-DNA end and kinks the DNA to facilitate 5' cleavage specificity. Cleaves one nucleotide into the double-stranded DNA from the junction in flap DNA, leaving a nick for ligation. Also involved in the base excision repair (BER) pathway. Acts as a genome stabilization factor that prevents flaps from equilibrating into structurs that lead to duplications and deletions. Also possesses 5'-3' exonuclease activity on nicked or gapped double-stranded DNA.</text>
</comment>
<dbReference type="InterPro" id="IPR002421">
    <property type="entry name" value="5-3_exonuclease"/>
</dbReference>
<feature type="binding site" evidence="11">
    <location>
        <position position="83"/>
    </location>
    <ligand>
        <name>Mg(2+)</name>
        <dbReference type="ChEBI" id="CHEBI:18420"/>
        <label>1</label>
    </ligand>
</feature>
<dbReference type="Proteomes" id="UP000608579">
    <property type="component" value="Unassembled WGS sequence"/>
</dbReference>
<dbReference type="Gene3D" id="1.10.150.20">
    <property type="entry name" value="5' to 3' exonuclease, C-terminal subdomain"/>
    <property type="match status" value="1"/>
</dbReference>
<dbReference type="InterPro" id="IPR006085">
    <property type="entry name" value="XPG_DNA_repair_N"/>
</dbReference>
<evidence type="ECO:0000313" key="15">
    <source>
        <dbReference type="EMBL" id="HIQ28973.1"/>
    </source>
</evidence>
<comment type="subunit">
    <text evidence="11">Interacts with PCNA. PCNA stimulates the nuclease activity without altering cleavage specificity.</text>
</comment>
<dbReference type="GO" id="GO:0043137">
    <property type="term" value="P:DNA replication, removal of RNA primer"/>
    <property type="evidence" value="ECO:0007669"/>
    <property type="project" value="UniProtKB-UniRule"/>
</dbReference>
<dbReference type="PANTHER" id="PTHR11081:SF9">
    <property type="entry name" value="FLAP ENDONUCLEASE 1"/>
    <property type="match status" value="1"/>
</dbReference>
<keyword evidence="6 11" id="KW-0378">Hydrolase</keyword>
<feature type="binding site" evidence="11">
    <location>
        <position position="30"/>
    </location>
    <ligand>
        <name>Mg(2+)</name>
        <dbReference type="ChEBI" id="CHEBI:18420"/>
        <label>1</label>
    </ligand>
</feature>
<dbReference type="SUPFAM" id="SSF88723">
    <property type="entry name" value="PIN domain-like"/>
    <property type="match status" value="1"/>
</dbReference>
<evidence type="ECO:0000256" key="4">
    <source>
        <dbReference type="ARBA" id="ARBA00022759"/>
    </source>
</evidence>
<feature type="binding site" evidence="11">
    <location>
        <position position="155"/>
    </location>
    <ligand>
        <name>Mg(2+)</name>
        <dbReference type="ChEBI" id="CHEBI:18420"/>
        <label>1</label>
    </ligand>
</feature>
<dbReference type="Gene3D" id="3.40.50.1010">
    <property type="entry name" value="5'-nuclease"/>
    <property type="match status" value="1"/>
</dbReference>
<dbReference type="PANTHER" id="PTHR11081">
    <property type="entry name" value="FLAP ENDONUCLEASE FAMILY MEMBER"/>
    <property type="match status" value="1"/>
</dbReference>
<comment type="caution">
    <text evidence="11">Lacks conserved residue(s) required for the propagation of feature annotation.</text>
</comment>
<evidence type="ECO:0000256" key="8">
    <source>
        <dbReference type="ARBA" id="ARBA00022842"/>
    </source>
</evidence>
<feature type="domain" description="XPG-I" evidence="13">
    <location>
        <begin position="143"/>
        <end position="224"/>
    </location>
</feature>
<dbReference type="Pfam" id="PF00867">
    <property type="entry name" value="XPG_I"/>
    <property type="match status" value="1"/>
</dbReference>
<dbReference type="InterPro" id="IPR006084">
    <property type="entry name" value="XPG/Rad2"/>
</dbReference>
<evidence type="ECO:0000256" key="1">
    <source>
        <dbReference type="ARBA" id="ARBA00022705"/>
    </source>
</evidence>
<evidence type="ECO:0000256" key="6">
    <source>
        <dbReference type="ARBA" id="ARBA00022801"/>
    </source>
</evidence>
<dbReference type="SMART" id="SM00484">
    <property type="entry name" value="XPGI"/>
    <property type="match status" value="1"/>
</dbReference>
<dbReference type="InterPro" id="IPR036279">
    <property type="entry name" value="5-3_exonuclease_C_sf"/>
</dbReference>
<dbReference type="InterPro" id="IPR023426">
    <property type="entry name" value="Flap_endonuc"/>
</dbReference>
<feature type="binding site" evidence="11">
    <location>
        <position position="157"/>
    </location>
    <ligand>
        <name>Mg(2+)</name>
        <dbReference type="ChEBI" id="CHEBI:18420"/>
        <label>1</label>
    </ligand>
</feature>
<evidence type="ECO:0000256" key="3">
    <source>
        <dbReference type="ARBA" id="ARBA00022723"/>
    </source>
</evidence>
<dbReference type="GO" id="GO:0008409">
    <property type="term" value="F:5'-3' exonuclease activity"/>
    <property type="evidence" value="ECO:0007669"/>
    <property type="project" value="UniProtKB-UniRule"/>
</dbReference>
<dbReference type="PRINTS" id="PR00853">
    <property type="entry name" value="XPGRADSUPER"/>
</dbReference>
<evidence type="ECO:0000259" key="13">
    <source>
        <dbReference type="SMART" id="SM00484"/>
    </source>
</evidence>
<comment type="cofactor">
    <cofactor evidence="11">
        <name>Mg(2+)</name>
        <dbReference type="ChEBI" id="CHEBI:18420"/>
    </cofactor>
    <text evidence="11">Binds 2 magnesium ions per subunit. They probably participate in the reaction catalyzed by the enzyme. May bind an additional third magnesium ion after substrate binding.</text>
</comment>
<dbReference type="SMART" id="SM00475">
    <property type="entry name" value="53EXOc"/>
    <property type="match status" value="1"/>
</dbReference>
<feature type="binding site" evidence="11">
    <location>
        <position position="178"/>
    </location>
    <ligand>
        <name>Mg(2+)</name>
        <dbReference type="ChEBI" id="CHEBI:18420"/>
        <label>2</label>
    </ligand>
</feature>
<comment type="function">
    <text evidence="10">Structure-specific nuclease with 5'-flap endonuclease and 5'-3' exonuclease activities involved in DNA replication and repair. During DNA replication, cleaves the 5'-overhanging flap structure that is generated by displacement synthesis when DNA polymerase encounters the 5'-end of a downstream Okazaki fragment. Binds the unpaired 3'-DNA end and kinks the DNA to facilitate 5' cleavage specificity. Cleaves one nucleotide into the double-stranded DNA from the junction in flap DNA, leaving a nick for ligation. Also involved in the base excision repair (BER) pathway. Acts as a genome stabilization factor that prevents flaps from equilibrating into structures that lead to duplications and deletions. Also possesses 5'-3' exonuclease activity on nicked or gapped double-stranded DNA.</text>
</comment>
<proteinExistence type="inferred from homology"/>
<evidence type="ECO:0000259" key="12">
    <source>
        <dbReference type="SMART" id="SM00475"/>
    </source>
</evidence>
<dbReference type="SMART" id="SM00485">
    <property type="entry name" value="XPGN"/>
    <property type="match status" value="1"/>
</dbReference>
<protein>
    <recommendedName>
        <fullName evidence="11">Flap endonuclease 1</fullName>
        <shortName evidence="11">FEN-1</shortName>
        <ecNumber evidence="11">3.1.-.-</ecNumber>
    </recommendedName>
    <alternativeName>
        <fullName evidence="11">Flap structure-specific endonuclease 1</fullName>
    </alternativeName>
</protein>
<dbReference type="AlphaFoldDB" id="A0A832ZU09"/>
<keyword evidence="2 11" id="KW-0540">Nuclease</keyword>
<dbReference type="HAMAP" id="MF_00614">
    <property type="entry name" value="Fen"/>
    <property type="match status" value="1"/>
</dbReference>
<keyword evidence="7 11" id="KW-0269">Exonuclease</keyword>
<keyword evidence="8 11" id="KW-0460">Magnesium</keyword>
<dbReference type="NCBIfam" id="TIGR03674">
    <property type="entry name" value="fen_arch"/>
    <property type="match status" value="1"/>
</dbReference>
<dbReference type="EC" id="3.1.-.-" evidence="11"/>
<evidence type="ECO:0000256" key="11">
    <source>
        <dbReference type="HAMAP-Rule" id="MF_00614"/>
    </source>
</evidence>
<dbReference type="GO" id="GO:0006281">
    <property type="term" value="P:DNA repair"/>
    <property type="evidence" value="ECO:0007669"/>
    <property type="project" value="UniProtKB-UniRule"/>
</dbReference>
<dbReference type="InterPro" id="IPR029060">
    <property type="entry name" value="PIN-like_dom_sf"/>
</dbReference>
<evidence type="ECO:0000313" key="16">
    <source>
        <dbReference type="Proteomes" id="UP000608579"/>
    </source>
</evidence>
<evidence type="ECO:0000259" key="14">
    <source>
        <dbReference type="SMART" id="SM00485"/>
    </source>
</evidence>